<organism evidence="1">
    <name type="scientific">uncultured Caudovirales phage</name>
    <dbReference type="NCBI Taxonomy" id="2100421"/>
    <lineage>
        <taxon>Viruses</taxon>
        <taxon>Duplodnaviria</taxon>
        <taxon>Heunggongvirae</taxon>
        <taxon>Uroviricota</taxon>
        <taxon>Caudoviricetes</taxon>
        <taxon>Peduoviridae</taxon>
        <taxon>Maltschvirus</taxon>
        <taxon>Maltschvirus maltsch</taxon>
    </lineage>
</organism>
<sequence length="58" mass="6850">MKVSWRLTTEQRPSDDRAVLTSDNIVAYFDDGIWYDFNSDIVIKKPLYWMEIPLLPGE</sequence>
<reference evidence="1" key="1">
    <citation type="submission" date="2020-04" db="EMBL/GenBank/DDBJ databases">
        <authorList>
            <person name="Chiriac C."/>
            <person name="Salcher M."/>
            <person name="Ghai R."/>
            <person name="Kavagutti S V."/>
        </authorList>
    </citation>
    <scope>NUCLEOTIDE SEQUENCE</scope>
</reference>
<name>A0A6J5MU89_9CAUD</name>
<evidence type="ECO:0000313" key="1">
    <source>
        <dbReference type="EMBL" id="CAB4148636.1"/>
    </source>
</evidence>
<dbReference type="EMBL" id="LR796508">
    <property type="protein sequence ID" value="CAB4148636.1"/>
    <property type="molecule type" value="Genomic_DNA"/>
</dbReference>
<proteinExistence type="predicted"/>
<protein>
    <recommendedName>
        <fullName evidence="2">DUF551 domain-containing protein</fullName>
    </recommendedName>
</protein>
<gene>
    <name evidence="1" type="ORF">UFOVP528_14</name>
</gene>
<evidence type="ECO:0008006" key="2">
    <source>
        <dbReference type="Google" id="ProtNLM"/>
    </source>
</evidence>
<accession>A0A6J5MU89</accession>